<keyword evidence="2" id="KW-1185">Reference proteome</keyword>
<dbReference type="AlphaFoldDB" id="A0A6P4ISS4"/>
<protein>
    <submittedName>
        <fullName evidence="3">Uncharacterized protein Obp99d</fullName>
    </submittedName>
</protein>
<proteinExistence type="predicted"/>
<dbReference type="InterPro" id="IPR006170">
    <property type="entry name" value="PBP/GOBP"/>
</dbReference>
<dbReference type="GO" id="GO:0005549">
    <property type="term" value="F:odorant binding"/>
    <property type="evidence" value="ECO:0007669"/>
    <property type="project" value="InterPro"/>
</dbReference>
<reference evidence="3" key="1">
    <citation type="submission" date="2025-08" db="UniProtKB">
        <authorList>
            <consortium name="RefSeq"/>
        </authorList>
    </citation>
    <scope>IDENTIFICATION</scope>
    <source>
        <strain evidence="3">14028-0561.14</strain>
        <tissue evidence="3">Whole fly</tissue>
    </source>
</reference>
<keyword evidence="1" id="KW-0732">Signal</keyword>
<feature type="signal peptide" evidence="1">
    <location>
        <begin position="1"/>
        <end position="27"/>
    </location>
</feature>
<dbReference type="RefSeq" id="XP_017026479.1">
    <property type="nucleotide sequence ID" value="XM_017170990.3"/>
</dbReference>
<dbReference type="Pfam" id="PF01395">
    <property type="entry name" value="PBP_GOBP"/>
    <property type="match status" value="1"/>
</dbReference>
<evidence type="ECO:0000256" key="1">
    <source>
        <dbReference type="SAM" id="SignalP"/>
    </source>
</evidence>
<name>A0A6P4ISS4_DROKI</name>
<gene>
    <name evidence="3" type="primary">Obp99d</name>
</gene>
<dbReference type="Gene3D" id="1.10.238.20">
    <property type="entry name" value="Pheromone/general odorant binding protein domain"/>
    <property type="match status" value="1"/>
</dbReference>
<organism evidence="2 3">
    <name type="scientific">Drosophila kikkawai</name>
    <name type="common">Fruit fly</name>
    <dbReference type="NCBI Taxonomy" id="30033"/>
    <lineage>
        <taxon>Eukaryota</taxon>
        <taxon>Metazoa</taxon>
        <taxon>Ecdysozoa</taxon>
        <taxon>Arthropoda</taxon>
        <taxon>Hexapoda</taxon>
        <taxon>Insecta</taxon>
        <taxon>Pterygota</taxon>
        <taxon>Neoptera</taxon>
        <taxon>Endopterygota</taxon>
        <taxon>Diptera</taxon>
        <taxon>Brachycera</taxon>
        <taxon>Muscomorpha</taxon>
        <taxon>Ephydroidea</taxon>
        <taxon>Drosophilidae</taxon>
        <taxon>Drosophila</taxon>
        <taxon>Sophophora</taxon>
    </lineage>
</organism>
<accession>A0A6P4ISS4</accession>
<evidence type="ECO:0000313" key="2">
    <source>
        <dbReference type="Proteomes" id="UP001652661"/>
    </source>
</evidence>
<evidence type="ECO:0000313" key="3">
    <source>
        <dbReference type="RefSeq" id="XP_017026479.1"/>
    </source>
</evidence>
<feature type="chain" id="PRO_5028176112" evidence="1">
    <location>
        <begin position="28"/>
        <end position="140"/>
    </location>
</feature>
<dbReference type="SUPFAM" id="SSF47565">
    <property type="entry name" value="Insect pheromone/odorant-binding proteins"/>
    <property type="match status" value="1"/>
</dbReference>
<sequence length="140" mass="16353">MNYSKLDYIRWMSCILLLLLVAITAEAASLWQLPKQEQVYKDLGMCRQATQDEEAATLRCLVKSLGLWTDDSGYQARRIAKIFAGHNQMEELMLVVNYCNRREEQRTQPDEWALRAYRCATSGRFGHWVRDFMKPKGEVN</sequence>
<dbReference type="OMA" id="FGHWVKD"/>
<dbReference type="OrthoDB" id="7960093at2759"/>
<dbReference type="InterPro" id="IPR036728">
    <property type="entry name" value="PBP_GOBP_sf"/>
</dbReference>
<dbReference type="Proteomes" id="UP001652661">
    <property type="component" value="Chromosome 3R"/>
</dbReference>